<feature type="transmembrane region" description="Helical" evidence="1">
    <location>
        <begin position="20"/>
        <end position="39"/>
    </location>
</feature>
<evidence type="ECO:0000313" key="3">
    <source>
        <dbReference type="EMBL" id="SCW85521.1"/>
    </source>
</evidence>
<dbReference type="PROSITE" id="PS50125">
    <property type="entry name" value="GUANYLATE_CYCLASE_2"/>
    <property type="match status" value="1"/>
</dbReference>
<protein>
    <submittedName>
        <fullName evidence="3">Adenylate cyclase</fullName>
    </submittedName>
</protein>
<feature type="transmembrane region" description="Helical" evidence="1">
    <location>
        <begin position="167"/>
        <end position="184"/>
    </location>
</feature>
<organism evidence="3 4">
    <name type="scientific">Rhizobium mongolense subsp. loessense</name>
    <dbReference type="NCBI Taxonomy" id="158890"/>
    <lineage>
        <taxon>Bacteria</taxon>
        <taxon>Pseudomonadati</taxon>
        <taxon>Pseudomonadota</taxon>
        <taxon>Alphaproteobacteria</taxon>
        <taxon>Hyphomicrobiales</taxon>
        <taxon>Rhizobiaceae</taxon>
        <taxon>Rhizobium/Agrobacterium group</taxon>
        <taxon>Rhizobium</taxon>
    </lineage>
</organism>
<feature type="domain" description="Guanylate cyclase" evidence="2">
    <location>
        <begin position="231"/>
        <end position="363"/>
    </location>
</feature>
<dbReference type="AlphaFoldDB" id="A0A1G4TVX7"/>
<dbReference type="SUPFAM" id="SSF55073">
    <property type="entry name" value="Nucleotide cyclase"/>
    <property type="match status" value="1"/>
</dbReference>
<feature type="transmembrane region" description="Helical" evidence="1">
    <location>
        <begin position="102"/>
        <end position="120"/>
    </location>
</feature>
<sequence length="453" mass="49302">MAMKSAIGTHWDDAREIRSILLRFVAFAILLANLLLGGNEGAERAHLIVVVSYLVISIASVATARFLPDRAWLKTLFVVLDALLVVLILYGHILGGPVTENHNLTTTSLVVAFILLNHVGLKLDRRLVLIFSSLVLVSWMTMLAITAARHDTADTVSLIASFFNQDLGLTVSFGFTAFAIYLLAKDNDRTRMEALRADERRLNLSRFFSPLVVADLEEGSSALDLERRNAAIMFVDLRDFTSFAETAPARELARVLGEYRHLVSGTIFEHGGTVDKFIGDGVMVVFGQPSPTEDDADRALACALDLVDALSDWKNHSVRNGYSALNAGIGLHYGTVVGGVLDSGCHNEFTVIGDAVNVAQRLESLAKSFDAPLVVSSALMAQLRKPVPTALWIPQSSVVLPGRRLPIDVWYLRREAGPALAEDNLRYETGGMQTALQRSSFQSSPPGPDLCTG</sequence>
<dbReference type="InterPro" id="IPR050697">
    <property type="entry name" value="Adenylyl/Guanylyl_Cyclase_3/4"/>
</dbReference>
<evidence type="ECO:0000313" key="4">
    <source>
        <dbReference type="Proteomes" id="UP000199542"/>
    </source>
</evidence>
<dbReference type="SMART" id="SM00044">
    <property type="entry name" value="CYCc"/>
    <property type="match status" value="1"/>
</dbReference>
<keyword evidence="1" id="KW-1133">Transmembrane helix</keyword>
<dbReference type="InterPro" id="IPR029787">
    <property type="entry name" value="Nucleotide_cyclase"/>
</dbReference>
<keyword evidence="1" id="KW-0812">Transmembrane</keyword>
<evidence type="ECO:0000256" key="1">
    <source>
        <dbReference type="SAM" id="Phobius"/>
    </source>
</evidence>
<dbReference type="EMBL" id="FMTM01000014">
    <property type="protein sequence ID" value="SCW85521.1"/>
    <property type="molecule type" value="Genomic_DNA"/>
</dbReference>
<proteinExistence type="predicted"/>
<keyword evidence="1" id="KW-0472">Membrane</keyword>
<dbReference type="GO" id="GO:0035556">
    <property type="term" value="P:intracellular signal transduction"/>
    <property type="evidence" value="ECO:0007669"/>
    <property type="project" value="InterPro"/>
</dbReference>
<gene>
    <name evidence="3" type="ORF">SAMN02927900_05686</name>
</gene>
<name>A0A1G4TVX7_9HYPH</name>
<feature type="transmembrane region" description="Helical" evidence="1">
    <location>
        <begin position="71"/>
        <end position="90"/>
    </location>
</feature>
<dbReference type="InterPro" id="IPR001054">
    <property type="entry name" value="A/G_cyclase"/>
</dbReference>
<dbReference type="PANTHER" id="PTHR43081:SF1">
    <property type="entry name" value="ADENYLATE CYCLASE, TERMINAL-DIFFERENTIATION SPECIFIC"/>
    <property type="match status" value="1"/>
</dbReference>
<dbReference type="Proteomes" id="UP000199542">
    <property type="component" value="Unassembled WGS sequence"/>
</dbReference>
<accession>A0A1G4TVX7</accession>
<dbReference type="PANTHER" id="PTHR43081">
    <property type="entry name" value="ADENYLATE CYCLASE, TERMINAL-DIFFERENTIATION SPECIFIC-RELATED"/>
    <property type="match status" value="1"/>
</dbReference>
<dbReference type="GO" id="GO:0004016">
    <property type="term" value="F:adenylate cyclase activity"/>
    <property type="evidence" value="ECO:0007669"/>
    <property type="project" value="UniProtKB-ARBA"/>
</dbReference>
<dbReference type="CDD" id="cd07302">
    <property type="entry name" value="CHD"/>
    <property type="match status" value="1"/>
</dbReference>
<dbReference type="Gene3D" id="3.30.70.1230">
    <property type="entry name" value="Nucleotide cyclase"/>
    <property type="match status" value="1"/>
</dbReference>
<dbReference type="GO" id="GO:0009190">
    <property type="term" value="P:cyclic nucleotide biosynthetic process"/>
    <property type="evidence" value="ECO:0007669"/>
    <property type="project" value="InterPro"/>
</dbReference>
<dbReference type="Pfam" id="PF00211">
    <property type="entry name" value="Guanylate_cyc"/>
    <property type="match status" value="1"/>
</dbReference>
<feature type="transmembrane region" description="Helical" evidence="1">
    <location>
        <begin position="127"/>
        <end position="147"/>
    </location>
</feature>
<reference evidence="3 4" key="1">
    <citation type="submission" date="2016-10" db="EMBL/GenBank/DDBJ databases">
        <authorList>
            <person name="de Groot N.N."/>
        </authorList>
    </citation>
    <scope>NUCLEOTIDE SEQUENCE [LARGE SCALE GENOMIC DNA]</scope>
    <source>
        <strain evidence="3 4">CGMCC 1.3401</strain>
    </source>
</reference>
<feature type="transmembrane region" description="Helical" evidence="1">
    <location>
        <begin position="45"/>
        <end position="64"/>
    </location>
</feature>
<evidence type="ECO:0000259" key="2">
    <source>
        <dbReference type="PROSITE" id="PS50125"/>
    </source>
</evidence>